<dbReference type="OrthoDB" id="2087948at2"/>
<evidence type="ECO:0000313" key="3">
    <source>
        <dbReference type="Proteomes" id="UP000260649"/>
    </source>
</evidence>
<dbReference type="RefSeq" id="WP_117142241.1">
    <property type="nucleotide sequence ID" value="NZ_CAKXKJ010000016.1"/>
</dbReference>
<dbReference type="GeneID" id="97995440"/>
<dbReference type="AlphaFoldDB" id="A0A3E2B3A3"/>
<comment type="caution">
    <text evidence="2">The sequence shown here is derived from an EMBL/GenBank/DDBJ whole genome shotgun (WGS) entry which is preliminary data.</text>
</comment>
<name>A0A3E2B3A3_9FIRM</name>
<reference evidence="2 3" key="1">
    <citation type="submission" date="2018-07" db="EMBL/GenBank/DDBJ databases">
        <title>GABA Modulating Bacteria of the Human Gut Microbiota.</title>
        <authorList>
            <person name="Strandwitz P."/>
            <person name="Kim K.H."/>
            <person name="Terekhova D."/>
            <person name="Liu J.K."/>
            <person name="Sharma A."/>
            <person name="Levering J."/>
            <person name="Mcdonald D."/>
            <person name="Dietrich D."/>
            <person name="Ramadhar T.R."/>
            <person name="Lekbua A."/>
            <person name="Mroue N."/>
            <person name="Liston C."/>
            <person name="Stewart E.J."/>
            <person name="Dubin M.J."/>
            <person name="Zengler K."/>
            <person name="Knight R."/>
            <person name="Gilbert J.A."/>
            <person name="Clardy J."/>
            <person name="Lewis K."/>
        </authorList>
    </citation>
    <scope>NUCLEOTIDE SEQUENCE [LARGE SCALE GENOMIC DNA]</scope>
    <source>
        <strain evidence="2 3">KLE1738</strain>
    </source>
</reference>
<dbReference type="Proteomes" id="UP000260649">
    <property type="component" value="Unassembled WGS sequence"/>
</dbReference>
<evidence type="ECO:0000256" key="1">
    <source>
        <dbReference type="SAM" id="SignalP"/>
    </source>
</evidence>
<organism evidence="2 3">
    <name type="scientific">Evtepia gabavorous</name>
    <dbReference type="NCBI Taxonomy" id="2211183"/>
    <lineage>
        <taxon>Bacteria</taxon>
        <taxon>Bacillati</taxon>
        <taxon>Bacillota</taxon>
        <taxon>Clostridia</taxon>
        <taxon>Eubacteriales</taxon>
        <taxon>Evtepia</taxon>
    </lineage>
</organism>
<gene>
    <name evidence="2" type="ORF">DV520_06805</name>
</gene>
<dbReference type="EMBL" id="QQRQ01000009">
    <property type="protein sequence ID" value="RFT06499.1"/>
    <property type="molecule type" value="Genomic_DNA"/>
</dbReference>
<feature type="chain" id="PRO_5017679927" description="Ig-like domain-containing protein" evidence="1">
    <location>
        <begin position="23"/>
        <end position="118"/>
    </location>
</feature>
<accession>A0A3E2B3A3</accession>
<evidence type="ECO:0008006" key="4">
    <source>
        <dbReference type="Google" id="ProtNLM"/>
    </source>
</evidence>
<evidence type="ECO:0000313" key="2">
    <source>
        <dbReference type="EMBL" id="RFT06499.1"/>
    </source>
</evidence>
<feature type="signal peptide" evidence="1">
    <location>
        <begin position="1"/>
        <end position="22"/>
    </location>
</feature>
<sequence>MRKQLLALSLILVMLLGITAQASGPAMLPAAQPSLSFSGTTASCRIIVRGDRSSDTLSATAKLWTGKTCLKTWTIKGTGKIQTTKTATVSKGKTYKLTVDYTVNGVKQPQKSVTRTCS</sequence>
<keyword evidence="3" id="KW-1185">Reference proteome</keyword>
<protein>
    <recommendedName>
        <fullName evidence="4">Ig-like domain-containing protein</fullName>
    </recommendedName>
</protein>
<proteinExistence type="predicted"/>
<keyword evidence="1" id="KW-0732">Signal</keyword>